<gene>
    <name evidence="2" type="ORF">HNR73_005545</name>
</gene>
<evidence type="ECO:0000313" key="3">
    <source>
        <dbReference type="Proteomes" id="UP000548476"/>
    </source>
</evidence>
<feature type="region of interest" description="Disordered" evidence="1">
    <location>
        <begin position="346"/>
        <end position="365"/>
    </location>
</feature>
<reference evidence="2 3" key="1">
    <citation type="submission" date="2020-08" db="EMBL/GenBank/DDBJ databases">
        <title>Genomic Encyclopedia of Type Strains, Phase IV (KMG-IV): sequencing the most valuable type-strain genomes for metagenomic binning, comparative biology and taxonomic classification.</title>
        <authorList>
            <person name="Goeker M."/>
        </authorList>
    </citation>
    <scope>NUCLEOTIDE SEQUENCE [LARGE SCALE GENOMIC DNA]</scope>
    <source>
        <strain evidence="2 3">YIM 65646</strain>
    </source>
</reference>
<evidence type="ECO:0000256" key="1">
    <source>
        <dbReference type="SAM" id="MobiDB-lite"/>
    </source>
</evidence>
<proteinExistence type="predicted"/>
<accession>A0A841FWF8</accession>
<dbReference type="EMBL" id="JACHGT010000013">
    <property type="protein sequence ID" value="MBB6037667.1"/>
    <property type="molecule type" value="Genomic_DNA"/>
</dbReference>
<keyword evidence="3" id="KW-1185">Reference proteome</keyword>
<dbReference type="RefSeq" id="WP_184790482.1">
    <property type="nucleotide sequence ID" value="NZ_BONT01000054.1"/>
</dbReference>
<evidence type="ECO:0000313" key="2">
    <source>
        <dbReference type="EMBL" id="MBB6037667.1"/>
    </source>
</evidence>
<sequence length="383" mass="41900">MTHFAIDLQQRTLVASHGTGHGLVGHVVANLPSEVTDKQALHLSHTLTFMSKCLWRCYTHPASAAMDDLAPNSVGWRRQQSREAFSTVLPAITDPNLPNEHGSMIVCYDPVEESAHRVGRALHAIKHTELTERVVSDIECEIAAISSAELGDLTGRAAQAVHLSRADPSPVQIQAAHQLLDNDPLGGSELFTDLDPTAAAVAAAHWLHAAAEVAGELAGVDTTRVLFEADNITAIQLETPTYVLEQIKTGRTPLDIVTELIRNALKVADGEIPDLDALKADVALAEQRAGEYRVSSPETAAALLKELRVTLLDPMRPARDLLEDLLDGIRGCWTLFREVSFEIELEDEDDEPLDLDDEDEEPEDDEATLAEFCELLRLEVDRD</sequence>
<dbReference type="AlphaFoldDB" id="A0A841FWF8"/>
<protein>
    <submittedName>
        <fullName evidence="2">Uncharacterized protein</fullName>
    </submittedName>
</protein>
<name>A0A841FWF8_9ACTN</name>
<dbReference type="Proteomes" id="UP000548476">
    <property type="component" value="Unassembled WGS sequence"/>
</dbReference>
<organism evidence="2 3">
    <name type="scientific">Phytomonospora endophytica</name>
    <dbReference type="NCBI Taxonomy" id="714109"/>
    <lineage>
        <taxon>Bacteria</taxon>
        <taxon>Bacillati</taxon>
        <taxon>Actinomycetota</taxon>
        <taxon>Actinomycetes</taxon>
        <taxon>Micromonosporales</taxon>
        <taxon>Micromonosporaceae</taxon>
        <taxon>Phytomonospora</taxon>
    </lineage>
</organism>
<comment type="caution">
    <text evidence="2">The sequence shown here is derived from an EMBL/GenBank/DDBJ whole genome shotgun (WGS) entry which is preliminary data.</text>
</comment>